<organism evidence="3 4">
    <name type="scientific">Altererythrobacter epoxidivorans</name>
    <dbReference type="NCBI Taxonomy" id="361183"/>
    <lineage>
        <taxon>Bacteria</taxon>
        <taxon>Pseudomonadati</taxon>
        <taxon>Pseudomonadota</taxon>
        <taxon>Alphaproteobacteria</taxon>
        <taxon>Sphingomonadales</taxon>
        <taxon>Erythrobacteraceae</taxon>
        <taxon>Altererythrobacter</taxon>
    </lineage>
</organism>
<name>A0A0M4LSG3_9SPHN</name>
<evidence type="ECO:0000256" key="1">
    <source>
        <dbReference type="SAM" id="Phobius"/>
    </source>
</evidence>
<keyword evidence="1" id="KW-0472">Membrane</keyword>
<dbReference type="PATRIC" id="fig|361183.4.peg.167"/>
<feature type="transmembrane region" description="Helical" evidence="1">
    <location>
        <begin position="62"/>
        <end position="82"/>
    </location>
</feature>
<dbReference type="RefSeq" id="WP_157058215.1">
    <property type="nucleotide sequence ID" value="NZ_CP012669.1"/>
</dbReference>
<evidence type="ECO:0000313" key="4">
    <source>
        <dbReference type="Proteomes" id="UP000057938"/>
    </source>
</evidence>
<evidence type="ECO:0000256" key="2">
    <source>
        <dbReference type="SAM" id="SignalP"/>
    </source>
</evidence>
<dbReference type="Proteomes" id="UP000057938">
    <property type="component" value="Chromosome"/>
</dbReference>
<proteinExistence type="predicted"/>
<keyword evidence="1" id="KW-0812">Transmembrane</keyword>
<evidence type="ECO:0000313" key="3">
    <source>
        <dbReference type="EMBL" id="ALE15479.1"/>
    </source>
</evidence>
<keyword evidence="4" id="KW-1185">Reference proteome</keyword>
<dbReference type="AlphaFoldDB" id="A0A0M4LSG3"/>
<dbReference type="STRING" id="361183.AMC99_00163"/>
<feature type="signal peptide" evidence="2">
    <location>
        <begin position="1"/>
        <end position="24"/>
    </location>
</feature>
<keyword evidence="1" id="KW-1133">Transmembrane helix</keyword>
<gene>
    <name evidence="3" type="ORF">AMC99_00163</name>
</gene>
<sequence>MRSKRPIAIMAALALAAGSSAAVAGTRAGDAPIFYAPQVILQSGLQRAPAGEDAAVLGGIPIWQVVGGISFFALIGLALGGGSSKNGGGYQSNGAN</sequence>
<reference evidence="3 4" key="1">
    <citation type="submission" date="2015-09" db="EMBL/GenBank/DDBJ databases">
        <title>Complete genome sequence of a benzo[a]pyrene-degrading bacterium Altererythrobacter epoxidivorans CGMCC 1.7731T.</title>
        <authorList>
            <person name="Li Z."/>
            <person name="Cheng H."/>
            <person name="Huo Y."/>
            <person name="Xu X."/>
        </authorList>
    </citation>
    <scope>NUCLEOTIDE SEQUENCE [LARGE SCALE GENOMIC DNA]</scope>
    <source>
        <strain evidence="3 4">CGMCC 1.7731</strain>
    </source>
</reference>
<dbReference type="EMBL" id="CP012669">
    <property type="protein sequence ID" value="ALE15479.1"/>
    <property type="molecule type" value="Genomic_DNA"/>
</dbReference>
<keyword evidence="2" id="KW-0732">Signal</keyword>
<accession>A0A0M4LSG3</accession>
<dbReference type="KEGG" id="aep:AMC99_00163"/>
<protein>
    <submittedName>
        <fullName evidence="3">Uncharacterized protein</fullName>
    </submittedName>
</protein>
<feature type="chain" id="PRO_5005797850" evidence="2">
    <location>
        <begin position="25"/>
        <end position="96"/>
    </location>
</feature>